<dbReference type="SUPFAM" id="SSF51182">
    <property type="entry name" value="RmlC-like cupins"/>
    <property type="match status" value="1"/>
</dbReference>
<comment type="similarity">
    <text evidence="2">Belongs to the mannose-6-phosphate isomerase type 1 family.</text>
</comment>
<evidence type="ECO:0000256" key="3">
    <source>
        <dbReference type="ARBA" id="ARBA00011956"/>
    </source>
</evidence>
<keyword evidence="5 8" id="KW-0862">Zinc</keyword>
<dbReference type="CDD" id="cd07011">
    <property type="entry name" value="cupin_PMI_type_I_N"/>
    <property type="match status" value="1"/>
</dbReference>
<organism evidence="11 12">
    <name type="scientific">Gordonia jinhuaensis</name>
    <dbReference type="NCBI Taxonomy" id="1517702"/>
    <lineage>
        <taxon>Bacteria</taxon>
        <taxon>Bacillati</taxon>
        <taxon>Actinomycetota</taxon>
        <taxon>Actinomycetes</taxon>
        <taxon>Mycobacteriales</taxon>
        <taxon>Gordoniaceae</taxon>
        <taxon>Gordonia</taxon>
    </lineage>
</organism>
<evidence type="ECO:0000256" key="7">
    <source>
        <dbReference type="PIRSR" id="PIRSR001480-1"/>
    </source>
</evidence>
<dbReference type="PANTHER" id="PTHR10309:SF0">
    <property type="entry name" value="MANNOSE-6-PHOSPHATE ISOMERASE"/>
    <property type="match status" value="1"/>
</dbReference>
<dbReference type="InterPro" id="IPR001250">
    <property type="entry name" value="Man6P_Isoase-1"/>
</dbReference>
<dbReference type="GO" id="GO:0004476">
    <property type="term" value="F:mannose-6-phosphate isomerase activity"/>
    <property type="evidence" value="ECO:0007669"/>
    <property type="project" value="UniProtKB-EC"/>
</dbReference>
<dbReference type="GO" id="GO:0008270">
    <property type="term" value="F:zinc ion binding"/>
    <property type="evidence" value="ECO:0007669"/>
    <property type="project" value="InterPro"/>
</dbReference>
<reference evidence="11" key="1">
    <citation type="journal article" date="2014" name="Int. J. Syst. Evol. Microbiol.">
        <title>Complete genome sequence of Corynebacterium casei LMG S-19264T (=DSM 44701T), isolated from a smear-ripened cheese.</title>
        <authorList>
            <consortium name="US DOE Joint Genome Institute (JGI-PGF)"/>
            <person name="Walter F."/>
            <person name="Albersmeier A."/>
            <person name="Kalinowski J."/>
            <person name="Ruckert C."/>
        </authorList>
    </citation>
    <scope>NUCLEOTIDE SEQUENCE</scope>
    <source>
        <strain evidence="11">CGMCC 1.12827</strain>
    </source>
</reference>
<feature type="region of interest" description="Disordered" evidence="9">
    <location>
        <begin position="421"/>
        <end position="441"/>
    </location>
</feature>
<comment type="catalytic activity">
    <reaction evidence="1">
        <text>D-mannose 6-phosphate = D-fructose 6-phosphate</text>
        <dbReference type="Rhea" id="RHEA:12356"/>
        <dbReference type="ChEBI" id="CHEBI:58735"/>
        <dbReference type="ChEBI" id="CHEBI:61527"/>
        <dbReference type="EC" id="5.3.1.8"/>
    </reaction>
</comment>
<reference evidence="11" key="2">
    <citation type="submission" date="2020-09" db="EMBL/GenBank/DDBJ databases">
        <authorList>
            <person name="Sun Q."/>
            <person name="Zhou Y."/>
        </authorList>
    </citation>
    <scope>NUCLEOTIDE SEQUENCE</scope>
    <source>
        <strain evidence="11">CGMCC 1.12827</strain>
    </source>
</reference>
<gene>
    <name evidence="11" type="ORF">GCM10011489_09500</name>
</gene>
<dbReference type="EC" id="5.3.1.8" evidence="3"/>
<evidence type="ECO:0000313" key="11">
    <source>
        <dbReference type="EMBL" id="GGB23369.1"/>
    </source>
</evidence>
<protein>
    <recommendedName>
        <fullName evidence="3">mannose-6-phosphate isomerase</fullName>
        <ecNumber evidence="3">5.3.1.8</ecNumber>
    </recommendedName>
</protein>
<dbReference type="Pfam" id="PF20511">
    <property type="entry name" value="PMI_typeI_cat"/>
    <property type="match status" value="1"/>
</dbReference>
<evidence type="ECO:0000256" key="4">
    <source>
        <dbReference type="ARBA" id="ARBA00022723"/>
    </source>
</evidence>
<dbReference type="Proteomes" id="UP000621454">
    <property type="component" value="Unassembled WGS sequence"/>
</dbReference>
<dbReference type="EMBL" id="BMGC01000004">
    <property type="protein sequence ID" value="GGB23369.1"/>
    <property type="molecule type" value="Genomic_DNA"/>
</dbReference>
<feature type="binding site" evidence="8">
    <location>
        <position position="102"/>
    </location>
    <ligand>
        <name>Zn(2+)</name>
        <dbReference type="ChEBI" id="CHEBI:29105"/>
    </ligand>
</feature>
<feature type="binding site" evidence="8">
    <location>
        <position position="104"/>
    </location>
    <ligand>
        <name>Zn(2+)</name>
        <dbReference type="ChEBI" id="CHEBI:29105"/>
    </ligand>
</feature>
<dbReference type="Gene3D" id="2.60.120.10">
    <property type="entry name" value="Jelly Rolls"/>
    <property type="match status" value="2"/>
</dbReference>
<dbReference type="InterPro" id="IPR011051">
    <property type="entry name" value="RmlC_Cupin_sf"/>
</dbReference>
<dbReference type="InterPro" id="IPR016305">
    <property type="entry name" value="Mannose-6-P_Isomerase"/>
</dbReference>
<comment type="caution">
    <text evidence="11">The sequence shown here is derived from an EMBL/GenBank/DDBJ whole genome shotgun (WGS) entry which is preliminary data.</text>
</comment>
<dbReference type="PANTHER" id="PTHR10309">
    <property type="entry name" value="MANNOSE-6-PHOSPHATE ISOMERASE"/>
    <property type="match status" value="1"/>
</dbReference>
<dbReference type="RefSeq" id="WP_188585432.1">
    <property type="nucleotide sequence ID" value="NZ_BMGC01000004.1"/>
</dbReference>
<dbReference type="NCBIfam" id="TIGR00218">
    <property type="entry name" value="manA"/>
    <property type="match status" value="1"/>
</dbReference>
<feature type="binding site" evidence="8">
    <location>
        <position position="139"/>
    </location>
    <ligand>
        <name>Zn(2+)</name>
        <dbReference type="ChEBI" id="CHEBI:29105"/>
    </ligand>
</feature>
<dbReference type="PIRSF" id="PIRSF001480">
    <property type="entry name" value="Mannose-6-phosphate_isomerase"/>
    <property type="match status" value="1"/>
</dbReference>
<dbReference type="InterPro" id="IPR046457">
    <property type="entry name" value="PMI_typeI_cat"/>
</dbReference>
<evidence type="ECO:0000256" key="1">
    <source>
        <dbReference type="ARBA" id="ARBA00000757"/>
    </source>
</evidence>
<feature type="binding site" evidence="8">
    <location>
        <position position="269"/>
    </location>
    <ligand>
        <name>Zn(2+)</name>
        <dbReference type="ChEBI" id="CHEBI:29105"/>
    </ligand>
</feature>
<evidence type="ECO:0000256" key="9">
    <source>
        <dbReference type="SAM" id="MobiDB-lite"/>
    </source>
</evidence>
<evidence type="ECO:0000256" key="8">
    <source>
        <dbReference type="PIRSR" id="PIRSR001480-2"/>
    </source>
</evidence>
<dbReference type="GO" id="GO:0005975">
    <property type="term" value="P:carbohydrate metabolic process"/>
    <property type="evidence" value="ECO:0007669"/>
    <property type="project" value="InterPro"/>
</dbReference>
<dbReference type="PRINTS" id="PR00714">
    <property type="entry name" value="MAN6PISMRASE"/>
</dbReference>
<dbReference type="Gene3D" id="1.10.441.10">
    <property type="entry name" value="Phosphomannose Isomerase, domain 2"/>
    <property type="match status" value="1"/>
</dbReference>
<evidence type="ECO:0000259" key="10">
    <source>
        <dbReference type="Pfam" id="PF20511"/>
    </source>
</evidence>
<dbReference type="AlphaFoldDB" id="A0A916WRM8"/>
<sequence>MRLIAGVVRPYAWGSRVSLAALRGMPVPSPHPEAELWFGAHPASPSPWLGDAGAQPGDGEDLLAAIEHDACGELGASTVSEFGDRLPYLVKVLAAEEPLSLQAHPTSEQAAQGYARENDLGVPLDAPERNYRDRYHKPELIVALTEFEALAGFRDPQSTIELLRALQTPELDSYLGLLVGSPDSSGLRALFTTWITLPDPTLQTLIPAVLDGAVRYLNSGGTVFARECRTVLELGEMYPADPGVLAAMLLNRISLQPGQALYLGAGNLHAYLYGTGVEIMASSDNVLRGGLTTKHVDVPELLRVLDFTPVAPADLSPTVRNLNAERIYLTLAADFRLSRVELDGTGLVHASSISFDMPGPQILLTTAGAIEVRPIDGSPSATVPAGAGAWIPDSDPDVVVHAAASRAVFYRALVPGLATRPVDESGTDADATDLDAARLVG</sequence>
<proteinExistence type="inferred from homology"/>
<evidence type="ECO:0000256" key="2">
    <source>
        <dbReference type="ARBA" id="ARBA00010772"/>
    </source>
</evidence>
<comment type="cofactor">
    <cofactor evidence="8">
        <name>Zn(2+)</name>
        <dbReference type="ChEBI" id="CHEBI:29105"/>
    </cofactor>
    <text evidence="8">Binds 1 zinc ion per subunit.</text>
</comment>
<name>A0A916WRM8_9ACTN</name>
<feature type="active site" evidence="7">
    <location>
        <position position="288"/>
    </location>
</feature>
<dbReference type="GO" id="GO:0005829">
    <property type="term" value="C:cytosol"/>
    <property type="evidence" value="ECO:0007669"/>
    <property type="project" value="TreeGrafter"/>
</dbReference>
<dbReference type="InterPro" id="IPR014710">
    <property type="entry name" value="RmlC-like_jellyroll"/>
</dbReference>
<evidence type="ECO:0000256" key="5">
    <source>
        <dbReference type="ARBA" id="ARBA00022833"/>
    </source>
</evidence>
<keyword evidence="6 11" id="KW-0413">Isomerase</keyword>
<evidence type="ECO:0000313" key="12">
    <source>
        <dbReference type="Proteomes" id="UP000621454"/>
    </source>
</evidence>
<keyword evidence="12" id="KW-1185">Reference proteome</keyword>
<keyword evidence="4 8" id="KW-0479">Metal-binding</keyword>
<dbReference type="GO" id="GO:0009298">
    <property type="term" value="P:GDP-mannose biosynthetic process"/>
    <property type="evidence" value="ECO:0007669"/>
    <property type="project" value="InterPro"/>
</dbReference>
<accession>A0A916WRM8</accession>
<feature type="domain" description="Phosphomannose isomerase type I catalytic" evidence="10">
    <location>
        <begin position="6"/>
        <end position="154"/>
    </location>
</feature>
<evidence type="ECO:0000256" key="6">
    <source>
        <dbReference type="ARBA" id="ARBA00023235"/>
    </source>
</evidence>